<reference evidence="6 7" key="1">
    <citation type="submission" date="2023-09" db="EMBL/GenBank/DDBJ databases">
        <authorList>
            <person name="Wang M."/>
        </authorList>
    </citation>
    <scope>NUCLEOTIDE SEQUENCE [LARGE SCALE GENOMIC DNA]</scope>
    <source>
        <strain evidence="6">GT-2023</strain>
        <tissue evidence="6">Liver</tissue>
    </source>
</reference>
<evidence type="ECO:0000313" key="7">
    <source>
        <dbReference type="Proteomes" id="UP001558613"/>
    </source>
</evidence>
<dbReference type="PANTHER" id="PTHR25465:SF5">
    <property type="entry name" value="E3 UBIQUITIN_ISG15 LIGASE TRIM25-RELATED"/>
    <property type="match status" value="1"/>
</dbReference>
<evidence type="ECO:0000313" key="6">
    <source>
        <dbReference type="EMBL" id="KAL1251061.1"/>
    </source>
</evidence>
<keyword evidence="1" id="KW-0479">Metal-binding</keyword>
<evidence type="ECO:0000256" key="3">
    <source>
        <dbReference type="ARBA" id="ARBA00022833"/>
    </source>
</evidence>
<dbReference type="InterPro" id="IPR051051">
    <property type="entry name" value="E3_ubiq-ligase_TRIM/RNF"/>
</dbReference>
<dbReference type="Pfam" id="PF25600">
    <property type="entry name" value="TRIM_CC"/>
    <property type="match status" value="1"/>
</dbReference>
<keyword evidence="3" id="KW-0862">Zinc</keyword>
<dbReference type="PANTHER" id="PTHR25465">
    <property type="entry name" value="B-BOX DOMAIN CONTAINING"/>
    <property type="match status" value="1"/>
</dbReference>
<sequence>MDKHHLKEKQKMFQHRIQQRENNLQQLREVVEPQKRSAHTAVEDSERILTELICSIVRSHSELKQLIKDQEKAAVSRAEGRLEQMEQEISDLRRRDDELEQLFKTQHHIQFLKFSIITVPLTSMLRNMPKYLS</sequence>
<evidence type="ECO:0000259" key="5">
    <source>
        <dbReference type="Pfam" id="PF25600"/>
    </source>
</evidence>
<name>A0ABR3LDU6_9TELE</name>
<accession>A0ABR3LDU6</accession>
<evidence type="ECO:0000256" key="2">
    <source>
        <dbReference type="ARBA" id="ARBA00022771"/>
    </source>
</evidence>
<proteinExistence type="predicted"/>
<dbReference type="EMBL" id="JAYMGO010000022">
    <property type="protein sequence ID" value="KAL1251061.1"/>
    <property type="molecule type" value="Genomic_DNA"/>
</dbReference>
<gene>
    <name evidence="6" type="ORF">QQF64_018857</name>
</gene>
<keyword evidence="4" id="KW-0175">Coiled coil</keyword>
<evidence type="ECO:0000256" key="4">
    <source>
        <dbReference type="SAM" id="Coils"/>
    </source>
</evidence>
<protein>
    <recommendedName>
        <fullName evidence="5">TRIM8/14/16/25/29/45/65 coiled-coil region domain-containing protein</fullName>
    </recommendedName>
</protein>
<comment type="caution">
    <text evidence="6">The sequence shown here is derived from an EMBL/GenBank/DDBJ whole genome shotgun (WGS) entry which is preliminary data.</text>
</comment>
<dbReference type="Proteomes" id="UP001558613">
    <property type="component" value="Unassembled WGS sequence"/>
</dbReference>
<dbReference type="InterPro" id="IPR058030">
    <property type="entry name" value="TRIM8/14/16/25/29/45/65_CC"/>
</dbReference>
<keyword evidence="7" id="KW-1185">Reference proteome</keyword>
<feature type="domain" description="TRIM8/14/16/25/29/45/65 coiled-coil region" evidence="5">
    <location>
        <begin position="17"/>
        <end position="113"/>
    </location>
</feature>
<organism evidence="6 7">
    <name type="scientific">Cirrhinus molitorella</name>
    <name type="common">mud carp</name>
    <dbReference type="NCBI Taxonomy" id="172907"/>
    <lineage>
        <taxon>Eukaryota</taxon>
        <taxon>Metazoa</taxon>
        <taxon>Chordata</taxon>
        <taxon>Craniata</taxon>
        <taxon>Vertebrata</taxon>
        <taxon>Euteleostomi</taxon>
        <taxon>Actinopterygii</taxon>
        <taxon>Neopterygii</taxon>
        <taxon>Teleostei</taxon>
        <taxon>Ostariophysi</taxon>
        <taxon>Cypriniformes</taxon>
        <taxon>Cyprinidae</taxon>
        <taxon>Labeoninae</taxon>
        <taxon>Labeonini</taxon>
        <taxon>Cirrhinus</taxon>
    </lineage>
</organism>
<evidence type="ECO:0000256" key="1">
    <source>
        <dbReference type="ARBA" id="ARBA00022723"/>
    </source>
</evidence>
<feature type="coiled-coil region" evidence="4">
    <location>
        <begin position="68"/>
        <end position="102"/>
    </location>
</feature>
<keyword evidence="2" id="KW-0863">Zinc-finger</keyword>